<evidence type="ECO:0000313" key="4">
    <source>
        <dbReference type="Proteomes" id="UP000000600"/>
    </source>
</evidence>
<keyword evidence="2" id="KW-0812">Transmembrane</keyword>
<evidence type="ECO:0000256" key="1">
    <source>
        <dbReference type="SAM" id="Coils"/>
    </source>
</evidence>
<dbReference type="HOGENOM" id="CLU_485277_0_0_1"/>
<organism evidence="3 4">
    <name type="scientific">Paramecium tetraurelia</name>
    <dbReference type="NCBI Taxonomy" id="5888"/>
    <lineage>
        <taxon>Eukaryota</taxon>
        <taxon>Sar</taxon>
        <taxon>Alveolata</taxon>
        <taxon>Ciliophora</taxon>
        <taxon>Intramacronucleata</taxon>
        <taxon>Oligohymenophorea</taxon>
        <taxon>Peniculida</taxon>
        <taxon>Parameciidae</taxon>
        <taxon>Paramecium</taxon>
    </lineage>
</organism>
<evidence type="ECO:0000313" key="3">
    <source>
        <dbReference type="EMBL" id="CAK63412.1"/>
    </source>
</evidence>
<dbReference type="KEGG" id="ptm:GSPATT00033265001"/>
<sequence length="562" mass="65317">MIGKVTKIQKEKKKKKWWQYLGMFAIGLGQFLFGCAVTALTCGAALPIGKTFITGGISDMVYSVTAAWKGLDIDWGAWGQNKMINIASALVLAGPSGIKEALEIGCKGFQSLQKIGITEFLKQIPRVTVDGLKKAGFWLSDLDKADIKNQYQTLQQIQEAAFKTGNVNQLLNLATEVLNDQVQNGVISKDTSKELFDFINRCFQESKGTVGGFQNRFCEEAKKYLKLQITKKKTKKSENELKQEAKEICSIQGNKKYHGLQSRIEEYKQYEQRLNNEIKQFKGNYQICYNEDFELQKNILLLDIYFEKQSNQKEIDQIIKTKVIQNNLISTFDINDEDIQHECDELKIPNKQSMNNFYQKVIRPQFMKICELFKEICKNIEPMAIIFKYQYGIHMKEQEQSINNKYFQNQRNQFNRNSHALNQLNQSIDNFNHQSKQIEEKINQMNQINQVDQHLLTQNIINELKNKQLIKNDGITISNTFMTEFQNYLNHQNYNNLMIQILQQTMESTLQELAILQQNSLKKLFSTVLFKVVEIEILDEIEKYIFKSRIKKQDSIITSQYD</sequence>
<evidence type="ECO:0000256" key="2">
    <source>
        <dbReference type="SAM" id="Phobius"/>
    </source>
</evidence>
<proteinExistence type="predicted"/>
<keyword evidence="4" id="KW-1185">Reference proteome</keyword>
<dbReference type="OrthoDB" id="10569725at2759"/>
<dbReference type="InParanoid" id="A0BXZ5"/>
<dbReference type="GeneID" id="5016601"/>
<name>A0BXZ5_PARTE</name>
<keyword evidence="2" id="KW-0472">Membrane</keyword>
<keyword evidence="2" id="KW-1133">Transmembrane helix</keyword>
<dbReference type="STRING" id="5888.A0BXZ5"/>
<gene>
    <name evidence="3" type="ORF">GSPATT00033265001</name>
</gene>
<feature type="coiled-coil region" evidence="1">
    <location>
        <begin position="227"/>
        <end position="284"/>
    </location>
</feature>
<reference evidence="3 4" key="1">
    <citation type="journal article" date="2006" name="Nature">
        <title>Global trends of whole-genome duplications revealed by the ciliate Paramecium tetraurelia.</title>
        <authorList>
            <consortium name="Genoscope"/>
            <person name="Aury J.-M."/>
            <person name="Jaillon O."/>
            <person name="Duret L."/>
            <person name="Noel B."/>
            <person name="Jubin C."/>
            <person name="Porcel B.M."/>
            <person name="Segurens B."/>
            <person name="Daubin V."/>
            <person name="Anthouard V."/>
            <person name="Aiach N."/>
            <person name="Arnaiz O."/>
            <person name="Billaut A."/>
            <person name="Beisson J."/>
            <person name="Blanc I."/>
            <person name="Bouhouche K."/>
            <person name="Camara F."/>
            <person name="Duharcourt S."/>
            <person name="Guigo R."/>
            <person name="Gogendeau D."/>
            <person name="Katinka M."/>
            <person name="Keller A.-M."/>
            <person name="Kissmehl R."/>
            <person name="Klotz C."/>
            <person name="Koll F."/>
            <person name="Le Moue A."/>
            <person name="Lepere C."/>
            <person name="Malinsky S."/>
            <person name="Nowacki M."/>
            <person name="Nowak J.K."/>
            <person name="Plattner H."/>
            <person name="Poulain J."/>
            <person name="Ruiz F."/>
            <person name="Serrano V."/>
            <person name="Zagulski M."/>
            <person name="Dessen P."/>
            <person name="Betermier M."/>
            <person name="Weissenbach J."/>
            <person name="Scarpelli C."/>
            <person name="Schachter V."/>
            <person name="Sperling L."/>
            <person name="Meyer E."/>
            <person name="Cohen J."/>
            <person name="Wincker P."/>
        </authorList>
    </citation>
    <scope>NUCLEOTIDE SEQUENCE [LARGE SCALE GENOMIC DNA]</scope>
    <source>
        <strain evidence="3 4">Stock d4-2</strain>
    </source>
</reference>
<protein>
    <submittedName>
        <fullName evidence="3">Uncharacterized protein</fullName>
    </submittedName>
</protein>
<feature type="transmembrane region" description="Helical" evidence="2">
    <location>
        <begin position="20"/>
        <end position="40"/>
    </location>
</feature>
<dbReference type="Proteomes" id="UP000000600">
    <property type="component" value="Unassembled WGS sequence"/>
</dbReference>
<dbReference type="RefSeq" id="XP_001430810.1">
    <property type="nucleotide sequence ID" value="XM_001430773.1"/>
</dbReference>
<accession>A0BXZ5</accession>
<dbReference type="PROSITE" id="PS51257">
    <property type="entry name" value="PROKAR_LIPOPROTEIN"/>
    <property type="match status" value="1"/>
</dbReference>
<keyword evidence="1" id="KW-0175">Coiled coil</keyword>
<feature type="coiled-coil region" evidence="1">
    <location>
        <begin position="421"/>
        <end position="448"/>
    </location>
</feature>
<dbReference type="AlphaFoldDB" id="A0BXZ5"/>
<dbReference type="EMBL" id="CT868026">
    <property type="protein sequence ID" value="CAK63412.1"/>
    <property type="molecule type" value="Genomic_DNA"/>
</dbReference>